<evidence type="ECO:0000313" key="5">
    <source>
        <dbReference type="EMBL" id="CAG2215964.1"/>
    </source>
</evidence>
<evidence type="ECO:0000256" key="1">
    <source>
        <dbReference type="RuleBase" id="RU004560"/>
    </source>
</evidence>
<evidence type="ECO:0000313" key="6">
    <source>
        <dbReference type="Proteomes" id="UP000683360"/>
    </source>
</evidence>
<dbReference type="EMBL" id="CAJPWZ010001460">
    <property type="protein sequence ID" value="CAG2215964.1"/>
    <property type="molecule type" value="Genomic_DNA"/>
</dbReference>
<keyword evidence="1" id="KW-0547">Nucleotide-binding</keyword>
<comment type="similarity">
    <text evidence="1">Belongs to the TRAFAC class TrmE-Era-EngA-EngB-Septin-like GTPase superfamily. Septin GTPase family.</text>
</comment>
<comment type="caution">
    <text evidence="5">The sequence shown here is derived from an EMBL/GenBank/DDBJ whole genome shotgun (WGS) entry which is preliminary data.</text>
</comment>
<evidence type="ECO:0000259" key="3">
    <source>
        <dbReference type="Pfam" id="PF00041"/>
    </source>
</evidence>
<name>A0A8S3S9L5_MYTED</name>
<dbReference type="SUPFAM" id="SSF52540">
    <property type="entry name" value="P-loop containing nucleoside triphosphate hydrolases"/>
    <property type="match status" value="1"/>
</dbReference>
<dbReference type="PANTHER" id="PTHR32046">
    <property type="entry name" value="G DOMAIN-CONTAINING PROTEIN"/>
    <property type="match status" value="1"/>
</dbReference>
<organism evidence="5 6">
    <name type="scientific">Mytilus edulis</name>
    <name type="common">Blue mussel</name>
    <dbReference type="NCBI Taxonomy" id="6550"/>
    <lineage>
        <taxon>Eukaryota</taxon>
        <taxon>Metazoa</taxon>
        <taxon>Spiralia</taxon>
        <taxon>Lophotrochozoa</taxon>
        <taxon>Mollusca</taxon>
        <taxon>Bivalvia</taxon>
        <taxon>Autobranchia</taxon>
        <taxon>Pteriomorphia</taxon>
        <taxon>Mytilida</taxon>
        <taxon>Mytiloidea</taxon>
        <taxon>Mytilidae</taxon>
        <taxon>Mytilinae</taxon>
        <taxon>Mytilus</taxon>
    </lineage>
</organism>
<protein>
    <recommendedName>
        <fullName evidence="7">Fibronectin type-III domain-containing protein</fullName>
    </recommendedName>
</protein>
<dbReference type="GO" id="GO:0005525">
    <property type="term" value="F:GTP binding"/>
    <property type="evidence" value="ECO:0007669"/>
    <property type="project" value="UniProtKB-KW"/>
</dbReference>
<keyword evidence="6" id="KW-1185">Reference proteome</keyword>
<keyword evidence="2" id="KW-0175">Coiled coil</keyword>
<dbReference type="InterPro" id="IPR030379">
    <property type="entry name" value="G_SEPTIN_dom"/>
</dbReference>
<dbReference type="InterPro" id="IPR027417">
    <property type="entry name" value="P-loop_NTPase"/>
</dbReference>
<keyword evidence="1" id="KW-0342">GTP-binding</keyword>
<reference evidence="5" key="1">
    <citation type="submission" date="2021-03" db="EMBL/GenBank/DDBJ databases">
        <authorList>
            <person name="Bekaert M."/>
        </authorList>
    </citation>
    <scope>NUCLEOTIDE SEQUENCE</scope>
</reference>
<feature type="domain" description="Fibronectin type-III" evidence="3">
    <location>
        <begin position="16"/>
        <end position="82"/>
    </location>
</feature>
<feature type="domain" description="Septin-type G" evidence="4">
    <location>
        <begin position="155"/>
        <end position="261"/>
    </location>
</feature>
<dbReference type="InterPro" id="IPR003961">
    <property type="entry name" value="FN3_dom"/>
</dbReference>
<gene>
    <name evidence="5" type="ORF">MEDL_29698</name>
</gene>
<dbReference type="Gene3D" id="2.60.40.10">
    <property type="entry name" value="Immunoglobulins"/>
    <property type="match status" value="1"/>
</dbReference>
<evidence type="ECO:0008006" key="7">
    <source>
        <dbReference type="Google" id="ProtNLM"/>
    </source>
</evidence>
<dbReference type="OrthoDB" id="6213650at2759"/>
<dbReference type="InterPro" id="IPR013783">
    <property type="entry name" value="Ig-like_fold"/>
</dbReference>
<dbReference type="Pfam" id="PF00041">
    <property type="entry name" value="fn3"/>
    <property type="match status" value="1"/>
</dbReference>
<dbReference type="Pfam" id="PF00735">
    <property type="entry name" value="Septin"/>
    <property type="match status" value="1"/>
</dbReference>
<dbReference type="CDD" id="cd00063">
    <property type="entry name" value="FN3"/>
    <property type="match status" value="1"/>
</dbReference>
<dbReference type="PANTHER" id="PTHR32046:SF11">
    <property type="entry name" value="IMMUNE-ASSOCIATED NUCLEOTIDE-BINDING PROTEIN 10-LIKE"/>
    <property type="match status" value="1"/>
</dbReference>
<accession>A0A8S3S9L5</accession>
<dbReference type="Gene3D" id="3.40.50.300">
    <property type="entry name" value="P-loop containing nucleotide triphosphate hydrolases"/>
    <property type="match status" value="1"/>
</dbReference>
<proteinExistence type="inferred from homology"/>
<dbReference type="Proteomes" id="UP000683360">
    <property type="component" value="Unassembled WGS sequence"/>
</dbReference>
<dbReference type="AlphaFoldDB" id="A0A8S3S9L5"/>
<feature type="coiled-coil region" evidence="2">
    <location>
        <begin position="284"/>
        <end position="311"/>
    </location>
</feature>
<dbReference type="SUPFAM" id="SSF49265">
    <property type="entry name" value="Fibronectin type III"/>
    <property type="match status" value="1"/>
</dbReference>
<evidence type="ECO:0000256" key="2">
    <source>
        <dbReference type="SAM" id="Coils"/>
    </source>
</evidence>
<evidence type="ECO:0000259" key="4">
    <source>
        <dbReference type="Pfam" id="PF00735"/>
    </source>
</evidence>
<dbReference type="InterPro" id="IPR036116">
    <property type="entry name" value="FN3_sf"/>
</dbReference>
<sequence length="483" mass="56003">MATETTIQDAEIPCTVDFSSKSTASSIRLDWEENYETEYINYEVKYREEGTIVFERLETKQKFLEINDLKSDTLYEVNIYGAYFSGDTSAIVKDKIMTDILNFTNLRKNAILVRSKLYVDLYKLEPALVDLDKEGCLRTCYMIEKDMPSHQRSTEKTLLVLGATGSGKSTFINALFNYVTCVSMSAEFRYSIIHKNIEEEERESRKSESQTRSVVQYKLPKTDGLRIDFPMNIIDTPGFNDTTSKDFDKRTYEYIHDLFERKIDHLDAILLVVPAEILTSTNTVNELDKTIEELTIQNKILERDLLLAEQNAHLVAKKTFGVDKKTSCDKSDNDRNNCQAKIKGKDFPYLLFKDKQKRKAVSGEARAAKDRVKYDVPWPHEHAQTKSLSYSDEDFGFVQLVRGELFIMHNIEEQAISMLRQKHLINLLYLAEKYPFTEIKDFHAEVLRSVERGHKHWSHTFSEEQGRTLVSALKMDLRGRTER</sequence>